<dbReference type="AlphaFoldDB" id="A0A5D4HEB4"/>
<sequence>MSEFNNDIHIQDLPDGEGKNTTDFYDNFRVKLNSVEQFPSIYTFKFIVKADSNAQEDVKQLFTHDSTKFSEKESSGGKYKSITVETFVNNAEDVIDYYKKVSKIESVMML</sequence>
<name>A0A5D4HEB4_9SPHI</name>
<evidence type="ECO:0000313" key="2">
    <source>
        <dbReference type="Proteomes" id="UP000322362"/>
    </source>
</evidence>
<dbReference type="Gene3D" id="3.30.70.260">
    <property type="match status" value="1"/>
</dbReference>
<dbReference type="EMBL" id="VTAV01000001">
    <property type="protein sequence ID" value="TYR38129.1"/>
    <property type="molecule type" value="Genomic_DNA"/>
</dbReference>
<keyword evidence="2" id="KW-1185">Reference proteome</keyword>
<accession>A0A5D4HEB4</accession>
<dbReference type="InterPro" id="IPR027471">
    <property type="entry name" value="YbeD-like_sf"/>
</dbReference>
<dbReference type="RefSeq" id="WP_148917594.1">
    <property type="nucleotide sequence ID" value="NZ_VTAV01000001.1"/>
</dbReference>
<dbReference type="InterPro" id="IPR007454">
    <property type="entry name" value="UPF0250_YbeD-like"/>
</dbReference>
<protein>
    <submittedName>
        <fullName evidence="1">DUF493 domain-containing protein</fullName>
    </submittedName>
</protein>
<dbReference type="SUPFAM" id="SSF117991">
    <property type="entry name" value="YbeD/HP0495-like"/>
    <property type="match status" value="1"/>
</dbReference>
<dbReference type="Proteomes" id="UP000322362">
    <property type="component" value="Unassembled WGS sequence"/>
</dbReference>
<reference evidence="1 2" key="1">
    <citation type="submission" date="2019-08" db="EMBL/GenBank/DDBJ databases">
        <title>Phlebobacter frassis gen. nov. sp. nov., a new member of family Sphingobacteriaceae isolated from sand fly rearing media.</title>
        <authorList>
            <person name="Kakumanu M.L."/>
            <person name="Marayati B.F."/>
            <person name="Wada-Katsumata A."/>
            <person name="Wasserberg G."/>
            <person name="Schal C."/>
            <person name="Apperson C.S."/>
            <person name="Ponnusamy L."/>
        </authorList>
    </citation>
    <scope>NUCLEOTIDE SEQUENCE [LARGE SCALE GENOMIC DNA]</scope>
    <source>
        <strain evidence="1 2">SSI9</strain>
    </source>
</reference>
<gene>
    <name evidence="1" type="ORF">FXV77_02275</name>
</gene>
<evidence type="ECO:0000313" key="1">
    <source>
        <dbReference type="EMBL" id="TYR38129.1"/>
    </source>
</evidence>
<comment type="caution">
    <text evidence="1">The sequence shown here is derived from an EMBL/GenBank/DDBJ whole genome shotgun (WGS) entry which is preliminary data.</text>
</comment>
<dbReference type="Pfam" id="PF04359">
    <property type="entry name" value="DUF493"/>
    <property type="match status" value="1"/>
</dbReference>
<organism evidence="1 2">
    <name type="scientific">Sphingobacterium phlebotomi</name>
    <dbReference type="NCBI Taxonomy" id="2605433"/>
    <lineage>
        <taxon>Bacteria</taxon>
        <taxon>Pseudomonadati</taxon>
        <taxon>Bacteroidota</taxon>
        <taxon>Sphingobacteriia</taxon>
        <taxon>Sphingobacteriales</taxon>
        <taxon>Sphingobacteriaceae</taxon>
        <taxon>Sphingobacterium</taxon>
    </lineage>
</organism>
<proteinExistence type="predicted"/>